<evidence type="ECO:0000313" key="7">
    <source>
        <dbReference type="Proteomes" id="UP000318080"/>
    </source>
</evidence>
<protein>
    <submittedName>
        <fullName evidence="6">Serine/threonine protein phosphatase</fullName>
    </submittedName>
</protein>
<dbReference type="STRING" id="1686286.GCA_900092335_00514"/>
<dbReference type="Pfam" id="PF00271">
    <property type="entry name" value="Helicase_C"/>
    <property type="match status" value="1"/>
</dbReference>
<dbReference type="Gene3D" id="3.40.50.300">
    <property type="entry name" value="P-loop containing nucleotide triphosphate hydrolases"/>
    <property type="match status" value="1"/>
</dbReference>
<dbReference type="PROSITE" id="PS50966">
    <property type="entry name" value="ZF_SWIM"/>
    <property type="match status" value="1"/>
</dbReference>
<dbReference type="InterPro" id="IPR038718">
    <property type="entry name" value="SNF2-like_sf"/>
</dbReference>
<sequence>MCGVRTETLNSFVDPRVVQRGVALATQDAARIESVEAARGEGAKVSGYCTGSRGDEYFVTVDYTLGTDGVVAAFNSWCACPYGERCKHAVALALKHHRDYRGIDKREPLGAFGAFVDHLVEHTDSFRETREVLSEVLGWGRRRRPVRREPTWQELLEEYLPVESAESSAATPVAVVFETDFDVVGDHAVLRNLSVTGGRPRKNGRGWVSSDMTLAKLENGTGHPVAERDRDRLIEILSEAGSYDVHSQPQSLRSLRNPEFFALLDEAQGHGIELATADGGLVILHEDPLTPTVHVTENDEGLRMHAAIVESGDHPPLILGYEARGAAWFDDDGYLNLGRFRHRAPVEWQRLREARRPITVPPEGRAEFEEKFLPRLRATGWSSPDESFVPTPPAPPVVRAFVTATAHLLRGAVEFCFAYSDGRTYALGTDADPTRNGESESELLAGLEGFDLTDREMIGAELMEFLHETLPQLEAAGVDARLSPGARELLGLEAAESIELHAGLEGQDKDWLDLSMEVRVDGQGVPLAEVIRALRSQARILIVNGHYAHLDSPQFDKFAQLLEEAQGLSDARRSAVRVPKTRVDWWDQLGELDALQVDERAWLDKVVAAAHTELPSFDVPAALDATLRPYQEDGFRWLASLRRRGFGGVLADDMGLGKTIQILSMILDSGAGPWLVVAPTSVVSNWKAEAAKFAPSLRVAVVDATSKRRQDSLESLAESADVLVTSYTLLRLEASEYQALGVAGVVLDEAQNVKNPTSKIYAAVRDLQAPVLYAVTGTPIENSLKDAWSQFSLAAPGLLGSFQQFRERFEKPIAGNDTELSKTRMAELRRRVEPFLLRRRKADVALDLPPIQEQVVPVELAPAHRKLYDVHLARERQRVLHLLTEDPESNRVEVLAALTRLRQLAISPTLVEPESAAPSSKLDAMTGLLRDILAEDHRVLIFSQFTSYLAEIRTRLEAEGVSFSYLDGGTRDRDTAIRAFTEGNTQVFLISLKAGGVGLNLTQADYVIVADPWWNPAAEAQAIDRAHRIGQTQPVTVYRLVSANTIEDKVVALQDTKRALSSAFLEPTGSATGGAALDAAAIRDLLA</sequence>
<reference evidence="6 7" key="1">
    <citation type="submission" date="2019-06" db="EMBL/GenBank/DDBJ databases">
        <title>Draft genome of C. phoceense Strain 272.</title>
        <authorList>
            <person name="Pacheco L.G.C."/>
            <person name="Barberis C.M."/>
            <person name="Almuzara M.N."/>
            <person name="Traglia G.M."/>
            <person name="Santos C.S."/>
            <person name="Rocha D.J.P.G."/>
            <person name="Aguiar E.R.G.R."/>
            <person name="Vay C.A."/>
        </authorList>
    </citation>
    <scope>NUCLEOTIDE SEQUENCE [LARGE SCALE GENOMIC DNA]</scope>
    <source>
        <strain evidence="6 7">272</strain>
    </source>
</reference>
<dbReference type="SMART" id="SM00487">
    <property type="entry name" value="DEXDc"/>
    <property type="match status" value="1"/>
</dbReference>
<evidence type="ECO:0000259" key="3">
    <source>
        <dbReference type="PROSITE" id="PS50966"/>
    </source>
</evidence>
<keyword evidence="7" id="KW-1185">Reference proteome</keyword>
<evidence type="ECO:0000259" key="5">
    <source>
        <dbReference type="PROSITE" id="PS51194"/>
    </source>
</evidence>
<feature type="domain" description="SWIM-type" evidence="3">
    <location>
        <begin position="63"/>
        <end position="97"/>
    </location>
</feature>
<evidence type="ECO:0000256" key="1">
    <source>
        <dbReference type="ARBA" id="ARBA00022801"/>
    </source>
</evidence>
<dbReference type="AlphaFoldDB" id="A0A540R9C8"/>
<dbReference type="CDD" id="cd18793">
    <property type="entry name" value="SF2_C_SNF"/>
    <property type="match status" value="1"/>
</dbReference>
<dbReference type="GO" id="GO:0005524">
    <property type="term" value="F:ATP binding"/>
    <property type="evidence" value="ECO:0007669"/>
    <property type="project" value="InterPro"/>
</dbReference>
<comment type="caution">
    <text evidence="6">The sequence shown here is derived from an EMBL/GenBank/DDBJ whole genome shotgun (WGS) entry which is preliminary data.</text>
</comment>
<keyword evidence="2" id="KW-0862">Zinc</keyword>
<dbReference type="InterPro" id="IPR050496">
    <property type="entry name" value="SNF2_RAD54_helicase_repair"/>
</dbReference>
<organism evidence="6 7">
    <name type="scientific">Corynebacterium phoceense</name>
    <dbReference type="NCBI Taxonomy" id="1686286"/>
    <lineage>
        <taxon>Bacteria</taxon>
        <taxon>Bacillati</taxon>
        <taxon>Actinomycetota</taxon>
        <taxon>Actinomycetes</taxon>
        <taxon>Mycobacteriales</taxon>
        <taxon>Corynebacteriaceae</taxon>
        <taxon>Corynebacterium</taxon>
    </lineage>
</organism>
<evidence type="ECO:0000256" key="2">
    <source>
        <dbReference type="PROSITE-ProRule" id="PRU00325"/>
    </source>
</evidence>
<gene>
    <name evidence="6" type="ORF">EJK80_01750</name>
</gene>
<dbReference type="GO" id="GO:0016787">
    <property type="term" value="F:hydrolase activity"/>
    <property type="evidence" value="ECO:0007669"/>
    <property type="project" value="UniProtKB-KW"/>
</dbReference>
<dbReference type="InterPro" id="IPR001650">
    <property type="entry name" value="Helicase_C-like"/>
</dbReference>
<proteinExistence type="predicted"/>
<dbReference type="Gene3D" id="3.40.50.10810">
    <property type="entry name" value="Tandem AAA-ATPase domain"/>
    <property type="match status" value="1"/>
</dbReference>
<dbReference type="InterPro" id="IPR027417">
    <property type="entry name" value="P-loop_NTPase"/>
</dbReference>
<evidence type="ECO:0000313" key="6">
    <source>
        <dbReference type="EMBL" id="TQE44336.1"/>
    </source>
</evidence>
<dbReference type="PANTHER" id="PTHR45629:SF7">
    <property type="entry name" value="DNA EXCISION REPAIR PROTEIN ERCC-6-RELATED"/>
    <property type="match status" value="1"/>
</dbReference>
<keyword evidence="2" id="KW-0479">Metal-binding</keyword>
<evidence type="ECO:0000259" key="4">
    <source>
        <dbReference type="PROSITE" id="PS51192"/>
    </source>
</evidence>
<dbReference type="InterPro" id="IPR014001">
    <property type="entry name" value="Helicase_ATP-bd"/>
</dbReference>
<dbReference type="SMART" id="SM00490">
    <property type="entry name" value="HELICc"/>
    <property type="match status" value="1"/>
</dbReference>
<dbReference type="PANTHER" id="PTHR45629">
    <property type="entry name" value="SNF2/RAD54 FAMILY MEMBER"/>
    <property type="match status" value="1"/>
</dbReference>
<dbReference type="InterPro" id="IPR049730">
    <property type="entry name" value="SNF2/RAD54-like_C"/>
</dbReference>
<keyword evidence="2" id="KW-0863">Zinc-finger</keyword>
<dbReference type="GO" id="GO:0008270">
    <property type="term" value="F:zinc ion binding"/>
    <property type="evidence" value="ECO:0007669"/>
    <property type="project" value="UniProtKB-KW"/>
</dbReference>
<dbReference type="Pfam" id="PF04434">
    <property type="entry name" value="SWIM"/>
    <property type="match status" value="1"/>
</dbReference>
<name>A0A540R9C8_9CORY</name>
<dbReference type="Proteomes" id="UP000318080">
    <property type="component" value="Unassembled WGS sequence"/>
</dbReference>
<dbReference type="Pfam" id="PF00176">
    <property type="entry name" value="SNF2-rel_dom"/>
    <property type="match status" value="1"/>
</dbReference>
<keyword evidence="1" id="KW-0378">Hydrolase</keyword>
<accession>A0A540R9C8</accession>
<feature type="domain" description="Helicase ATP-binding" evidence="4">
    <location>
        <begin position="639"/>
        <end position="797"/>
    </location>
</feature>
<dbReference type="InterPro" id="IPR007527">
    <property type="entry name" value="Znf_SWIM"/>
</dbReference>
<dbReference type="InterPro" id="IPR000330">
    <property type="entry name" value="SNF2_N"/>
</dbReference>
<feature type="domain" description="Helicase C-terminal" evidence="5">
    <location>
        <begin position="928"/>
        <end position="1076"/>
    </location>
</feature>
<dbReference type="PROSITE" id="PS51192">
    <property type="entry name" value="HELICASE_ATP_BIND_1"/>
    <property type="match status" value="1"/>
</dbReference>
<dbReference type="EMBL" id="VHIR01000002">
    <property type="protein sequence ID" value="TQE44336.1"/>
    <property type="molecule type" value="Genomic_DNA"/>
</dbReference>
<dbReference type="PROSITE" id="PS51194">
    <property type="entry name" value="HELICASE_CTER"/>
    <property type="match status" value="1"/>
</dbReference>
<dbReference type="SUPFAM" id="SSF52540">
    <property type="entry name" value="P-loop containing nucleoside triphosphate hydrolases"/>
    <property type="match status" value="2"/>
</dbReference>